<feature type="binding site" evidence="10 13">
    <location>
        <position position="66"/>
    </location>
    <ligand>
        <name>a divalent metal cation</name>
        <dbReference type="ChEBI" id="CHEBI:60240"/>
    </ligand>
</feature>
<dbReference type="Pfam" id="PF00834">
    <property type="entry name" value="Ribul_P_3_epim"/>
    <property type="match status" value="1"/>
</dbReference>
<dbReference type="InterPro" id="IPR011060">
    <property type="entry name" value="RibuloseP-bd_barrel"/>
</dbReference>
<feature type="binding site" evidence="10 13">
    <location>
        <position position="35"/>
    </location>
    <ligand>
        <name>a divalent metal cation</name>
        <dbReference type="ChEBI" id="CHEBI:60240"/>
    </ligand>
</feature>
<dbReference type="NCBIfam" id="TIGR01163">
    <property type="entry name" value="rpe"/>
    <property type="match status" value="1"/>
</dbReference>
<feature type="binding site" evidence="10 14">
    <location>
        <position position="8"/>
    </location>
    <ligand>
        <name>substrate</name>
    </ligand>
</feature>
<evidence type="ECO:0000313" key="16">
    <source>
        <dbReference type="Proteomes" id="UP000095727"/>
    </source>
</evidence>
<dbReference type="HAMAP" id="MF_02227">
    <property type="entry name" value="RPE"/>
    <property type="match status" value="1"/>
</dbReference>
<dbReference type="InterPro" id="IPR000056">
    <property type="entry name" value="Ribul_P_3_epim-like"/>
</dbReference>
<evidence type="ECO:0000256" key="10">
    <source>
        <dbReference type="HAMAP-Rule" id="MF_02227"/>
    </source>
</evidence>
<reference evidence="15 16" key="1">
    <citation type="submission" date="2015-09" db="EMBL/GenBank/DDBJ databases">
        <authorList>
            <consortium name="Pathogen Informatics"/>
        </authorList>
    </citation>
    <scope>NUCLEOTIDE SEQUENCE [LARGE SCALE GENOMIC DNA]</scope>
    <source>
        <strain evidence="15 16">2789STDY5834962</strain>
    </source>
</reference>
<evidence type="ECO:0000256" key="14">
    <source>
        <dbReference type="PIRSR" id="PIRSR001461-3"/>
    </source>
</evidence>
<organism evidence="15 16">
    <name type="scientific">Coprococcus comes</name>
    <dbReference type="NCBI Taxonomy" id="410072"/>
    <lineage>
        <taxon>Bacteria</taxon>
        <taxon>Bacillati</taxon>
        <taxon>Bacillota</taxon>
        <taxon>Clostridia</taxon>
        <taxon>Lachnospirales</taxon>
        <taxon>Lachnospiraceae</taxon>
        <taxon>Coprococcus</taxon>
    </lineage>
</organism>
<dbReference type="Gene3D" id="3.20.20.70">
    <property type="entry name" value="Aldolase class I"/>
    <property type="match status" value="1"/>
</dbReference>
<keyword evidence="8 10" id="KW-0479">Metal-binding</keyword>
<evidence type="ECO:0000256" key="1">
    <source>
        <dbReference type="ARBA" id="ARBA00001782"/>
    </source>
</evidence>
<evidence type="ECO:0000256" key="2">
    <source>
        <dbReference type="ARBA" id="ARBA00001936"/>
    </source>
</evidence>
<comment type="cofactor">
    <cofactor evidence="4">
        <name>Zn(2+)</name>
        <dbReference type="ChEBI" id="CHEBI:29105"/>
    </cofactor>
</comment>
<evidence type="ECO:0000256" key="5">
    <source>
        <dbReference type="ARBA" id="ARBA00001954"/>
    </source>
</evidence>
<evidence type="ECO:0000256" key="7">
    <source>
        <dbReference type="ARBA" id="ARBA00013188"/>
    </source>
</evidence>
<proteinExistence type="inferred from homology"/>
<evidence type="ECO:0000256" key="11">
    <source>
        <dbReference type="PIRNR" id="PIRNR001461"/>
    </source>
</evidence>
<comment type="cofactor">
    <cofactor evidence="10 13">
        <name>a divalent metal cation</name>
        <dbReference type="ChEBI" id="CHEBI:60240"/>
    </cofactor>
    <text evidence="10 13">Binds 1 divalent metal cation per subunit.</text>
</comment>
<feature type="active site" description="Proton acceptor" evidence="10 12">
    <location>
        <position position="35"/>
    </location>
</feature>
<feature type="binding site" evidence="10 14">
    <location>
        <begin position="142"/>
        <end position="145"/>
    </location>
    <ligand>
        <name>substrate</name>
    </ligand>
</feature>
<sequence length="220" mass="24080">MEYKLSPSILSADFCNLEEGIRQTEENGAVYLHFDVMDGVFVPSISFGMPVLASIKPAVKQVIDTHLMITEPIRYVEAFAEAGADILTVHYEACKDIRATLDKIKACGMKTGLAISPDTPVEVLKEFLGEVDMFLVMTVHPGFGGQKLISEMLDKVRTLRAMLNERGLETDIQVDGGIYAFNVKEALDAGANVIVAGSAVFKGNAGENTRELMEILKNYE</sequence>
<dbReference type="PIRSF" id="PIRSF001461">
    <property type="entry name" value="RPE"/>
    <property type="match status" value="1"/>
</dbReference>
<evidence type="ECO:0000256" key="4">
    <source>
        <dbReference type="ARBA" id="ARBA00001947"/>
    </source>
</evidence>
<feature type="binding site" evidence="10 13">
    <location>
        <position position="175"/>
    </location>
    <ligand>
        <name>a divalent metal cation</name>
        <dbReference type="ChEBI" id="CHEBI:60240"/>
    </ligand>
</feature>
<feature type="binding site" evidence="14">
    <location>
        <position position="177"/>
    </location>
    <ligand>
        <name>substrate</name>
    </ligand>
</feature>
<evidence type="ECO:0000256" key="3">
    <source>
        <dbReference type="ARBA" id="ARBA00001941"/>
    </source>
</evidence>
<dbReference type="PANTHER" id="PTHR11749">
    <property type="entry name" value="RIBULOSE-5-PHOSPHATE-3-EPIMERASE"/>
    <property type="match status" value="1"/>
</dbReference>
<dbReference type="GO" id="GO:0005737">
    <property type="term" value="C:cytoplasm"/>
    <property type="evidence" value="ECO:0007669"/>
    <property type="project" value="UniProtKB-ARBA"/>
</dbReference>
<keyword evidence="9 10" id="KW-0413">Isomerase</keyword>
<comment type="function">
    <text evidence="10">Catalyzes the reversible epimerization of D-ribulose 5-phosphate to D-xylulose 5-phosphate.</text>
</comment>
<gene>
    <name evidence="10 15" type="primary">rpe</name>
    <name evidence="15" type="ORF">ERS852574_02251</name>
</gene>
<feature type="binding site" evidence="10 14">
    <location>
        <position position="66"/>
    </location>
    <ligand>
        <name>substrate</name>
    </ligand>
</feature>
<feature type="binding site" evidence="10 14">
    <location>
        <begin position="197"/>
        <end position="198"/>
    </location>
    <ligand>
        <name>substrate</name>
    </ligand>
</feature>
<dbReference type="CDD" id="cd00429">
    <property type="entry name" value="RPE"/>
    <property type="match status" value="1"/>
</dbReference>
<evidence type="ECO:0000256" key="8">
    <source>
        <dbReference type="ARBA" id="ARBA00022723"/>
    </source>
</evidence>
<comment type="cofactor">
    <cofactor evidence="5">
        <name>Fe(2+)</name>
        <dbReference type="ChEBI" id="CHEBI:29033"/>
    </cofactor>
</comment>
<dbReference type="EMBL" id="CYXR01000017">
    <property type="protein sequence ID" value="CUN03040.1"/>
    <property type="molecule type" value="Genomic_DNA"/>
</dbReference>
<dbReference type="FunFam" id="3.20.20.70:FF:000004">
    <property type="entry name" value="Ribulose-phosphate 3-epimerase"/>
    <property type="match status" value="1"/>
</dbReference>
<dbReference type="GO" id="GO:0004750">
    <property type="term" value="F:D-ribulose-phosphate 3-epimerase activity"/>
    <property type="evidence" value="ECO:0007669"/>
    <property type="project" value="UniProtKB-UniRule"/>
</dbReference>
<evidence type="ECO:0000256" key="12">
    <source>
        <dbReference type="PIRSR" id="PIRSR001461-1"/>
    </source>
</evidence>
<dbReference type="GO" id="GO:0019323">
    <property type="term" value="P:pentose catabolic process"/>
    <property type="evidence" value="ECO:0007669"/>
    <property type="project" value="UniProtKB-UniRule"/>
</dbReference>
<protein>
    <recommendedName>
        <fullName evidence="7 10">Ribulose-phosphate 3-epimerase</fullName>
        <ecNumber evidence="7 10">5.1.3.1</ecNumber>
    </recommendedName>
</protein>
<keyword evidence="13" id="KW-0170">Cobalt</keyword>
<dbReference type="GO" id="GO:0006098">
    <property type="term" value="P:pentose-phosphate shunt"/>
    <property type="evidence" value="ECO:0007669"/>
    <property type="project" value="UniProtKB-UniRule"/>
</dbReference>
<dbReference type="NCBIfam" id="NF004076">
    <property type="entry name" value="PRK05581.1-4"/>
    <property type="match status" value="1"/>
</dbReference>
<keyword evidence="13" id="KW-0862">Zinc</keyword>
<keyword evidence="10 11" id="KW-0119">Carbohydrate metabolism</keyword>
<comment type="catalytic activity">
    <reaction evidence="1 10 11">
        <text>D-ribulose 5-phosphate = D-xylulose 5-phosphate</text>
        <dbReference type="Rhea" id="RHEA:13677"/>
        <dbReference type="ChEBI" id="CHEBI:57737"/>
        <dbReference type="ChEBI" id="CHEBI:58121"/>
        <dbReference type="EC" id="5.1.3.1"/>
    </reaction>
</comment>
<comment type="similarity">
    <text evidence="6 10 11">Belongs to the ribulose-phosphate 3-epimerase family.</text>
</comment>
<dbReference type="AlphaFoldDB" id="A0A173TKV5"/>
<dbReference type="EC" id="5.1.3.1" evidence="7 10"/>
<dbReference type="Proteomes" id="UP000095727">
    <property type="component" value="Unassembled WGS sequence"/>
</dbReference>
<evidence type="ECO:0000313" key="15">
    <source>
        <dbReference type="EMBL" id="CUN03040.1"/>
    </source>
</evidence>
<dbReference type="InterPro" id="IPR026019">
    <property type="entry name" value="Ribul_P_3_epim"/>
</dbReference>
<dbReference type="GO" id="GO:0046872">
    <property type="term" value="F:metal ion binding"/>
    <property type="evidence" value="ECO:0007669"/>
    <property type="project" value="UniProtKB-UniRule"/>
</dbReference>
<evidence type="ECO:0000256" key="9">
    <source>
        <dbReference type="ARBA" id="ARBA00023235"/>
    </source>
</evidence>
<comment type="cofactor">
    <cofactor evidence="3">
        <name>Co(2+)</name>
        <dbReference type="ChEBI" id="CHEBI:48828"/>
    </cofactor>
</comment>
<evidence type="ECO:0000256" key="13">
    <source>
        <dbReference type="PIRSR" id="PIRSR001461-2"/>
    </source>
</evidence>
<feature type="binding site" evidence="10">
    <location>
        <begin position="175"/>
        <end position="177"/>
    </location>
    <ligand>
        <name>substrate</name>
    </ligand>
</feature>
<evidence type="ECO:0000256" key="6">
    <source>
        <dbReference type="ARBA" id="ARBA00009541"/>
    </source>
</evidence>
<dbReference type="InterPro" id="IPR013785">
    <property type="entry name" value="Aldolase_TIM"/>
</dbReference>
<keyword evidence="13" id="KW-0464">Manganese</keyword>
<dbReference type="RefSeq" id="WP_055157431.1">
    <property type="nucleotide sequence ID" value="NZ_CAXSNH010000002.1"/>
</dbReference>
<accession>A0A173TKV5</accession>
<comment type="pathway">
    <text evidence="10">Carbohydrate degradation.</text>
</comment>
<feature type="active site" description="Proton donor" evidence="10 12">
    <location>
        <position position="175"/>
    </location>
</feature>
<feature type="binding site" evidence="10 13">
    <location>
        <position position="33"/>
    </location>
    <ligand>
        <name>a divalent metal cation</name>
        <dbReference type="ChEBI" id="CHEBI:60240"/>
    </ligand>
</feature>
<name>A0A173TKV5_9FIRM</name>
<comment type="cofactor">
    <cofactor evidence="2">
        <name>Mn(2+)</name>
        <dbReference type="ChEBI" id="CHEBI:29035"/>
    </cofactor>
</comment>
<dbReference type="SUPFAM" id="SSF51366">
    <property type="entry name" value="Ribulose-phoshate binding barrel"/>
    <property type="match status" value="1"/>
</dbReference>